<dbReference type="EMBL" id="QLYR01000004">
    <property type="protein sequence ID" value="RAQ28722.1"/>
    <property type="molecule type" value="Genomic_DNA"/>
</dbReference>
<comment type="caution">
    <text evidence="1">The sequence shown here is derived from an EMBL/GenBank/DDBJ whole genome shotgun (WGS) entry which is preliminary data.</text>
</comment>
<evidence type="ECO:0000313" key="1">
    <source>
        <dbReference type="EMBL" id="RAQ28722.1"/>
    </source>
</evidence>
<dbReference type="Proteomes" id="UP000249377">
    <property type="component" value="Unassembled WGS sequence"/>
</dbReference>
<accession>A0A328UCX3</accession>
<protein>
    <submittedName>
        <fullName evidence="1">Uncharacterized protein</fullName>
    </submittedName>
</protein>
<name>A0A328UCX3_9FIRM</name>
<sequence>MVHSSLFWAGSGGLTREIAFIIIHGFKRSNYKCIKGPGNFCSWIFCAEGSSLKAGLVRRYRLYLGQTIDAAHACNAGGCG</sequence>
<evidence type="ECO:0000313" key="2">
    <source>
        <dbReference type="Proteomes" id="UP000249377"/>
    </source>
</evidence>
<proteinExistence type="predicted"/>
<organism evidence="1 2">
    <name type="scientific">Hydrogeniiclostridium mannosilyticum</name>
    <dbReference type="NCBI Taxonomy" id="2764322"/>
    <lineage>
        <taxon>Bacteria</taxon>
        <taxon>Bacillati</taxon>
        <taxon>Bacillota</taxon>
        <taxon>Clostridia</taxon>
        <taxon>Eubacteriales</taxon>
        <taxon>Acutalibacteraceae</taxon>
        <taxon>Hydrogeniiclostridium</taxon>
    </lineage>
</organism>
<gene>
    <name evidence="1" type="ORF">DPQ25_07980</name>
</gene>
<reference evidence="1 2" key="1">
    <citation type="submission" date="2018-06" db="EMBL/GenBank/DDBJ databases">
        <title>Noncontiguous genome sequence of Ruminococcaceae bacterium ASD2818.</title>
        <authorList>
            <person name="Chaplin A.V."/>
            <person name="Sokolova S.R."/>
            <person name="Kochetkova T.O."/>
            <person name="Goltsov A.Y."/>
            <person name="Trofimov D.Y."/>
            <person name="Efimov B.A."/>
        </authorList>
    </citation>
    <scope>NUCLEOTIDE SEQUENCE [LARGE SCALE GENOMIC DNA]</scope>
    <source>
        <strain evidence="1 2">ASD2818</strain>
    </source>
</reference>
<keyword evidence="2" id="KW-1185">Reference proteome</keyword>
<dbReference type="AlphaFoldDB" id="A0A328UCX3"/>